<sequence length="311" mass="36157">MPDDSILDKLIDADSKRIRSNAYVECNATLKELKNAATKDDNVKLQRTIEARQWELERLYKTQQQQKLIVFQEQLYQEVLEQEKKRCIEMLHELKSTEPITSYQEKMADKKKYNEDDLWVSLLKADVVQGSLQDDVINASTDLHTVRVIQDCIKEKQATDDKFGHLPPSKRKEEQEKYNMVVDVLFTIKLLSSKLKQSALRLEINECKKKLGEFEASCKKAGFSERKIDALVNQRRAEIENIQDPKKAKKMHQLMDKNIKEIERQSSALEKSSDLKAKMSQLRSSNGLTQPQPSDDVQEEEREQESSLRLK</sequence>
<reference evidence="2" key="2">
    <citation type="submission" date="2020-09" db="EMBL/GenBank/DDBJ databases">
        <authorList>
            <person name="Sun Q."/>
            <person name="Ohkuma M."/>
        </authorList>
    </citation>
    <scope>NUCLEOTIDE SEQUENCE</scope>
    <source>
        <strain evidence="2">JCM 13919</strain>
    </source>
</reference>
<evidence type="ECO:0000313" key="2">
    <source>
        <dbReference type="EMBL" id="GGI79112.1"/>
    </source>
</evidence>
<name>A0A917JPS8_9GAMM</name>
<dbReference type="EMBL" id="BMOB01000002">
    <property type="protein sequence ID" value="GGI79112.1"/>
    <property type="molecule type" value="Genomic_DNA"/>
</dbReference>
<evidence type="ECO:0000313" key="3">
    <source>
        <dbReference type="Proteomes" id="UP000630149"/>
    </source>
</evidence>
<accession>A0A917JPS8</accession>
<comment type="caution">
    <text evidence="2">The sequence shown here is derived from an EMBL/GenBank/DDBJ whole genome shotgun (WGS) entry which is preliminary data.</text>
</comment>
<dbReference type="Proteomes" id="UP000630149">
    <property type="component" value="Unassembled WGS sequence"/>
</dbReference>
<organism evidence="2 3">
    <name type="scientific">Legionella impletisoli</name>
    <dbReference type="NCBI Taxonomy" id="343510"/>
    <lineage>
        <taxon>Bacteria</taxon>
        <taxon>Pseudomonadati</taxon>
        <taxon>Pseudomonadota</taxon>
        <taxon>Gammaproteobacteria</taxon>
        <taxon>Legionellales</taxon>
        <taxon>Legionellaceae</taxon>
        <taxon>Legionella</taxon>
    </lineage>
</organism>
<dbReference type="AlphaFoldDB" id="A0A917JPS8"/>
<feature type="region of interest" description="Disordered" evidence="1">
    <location>
        <begin position="263"/>
        <end position="311"/>
    </location>
</feature>
<protein>
    <submittedName>
        <fullName evidence="2">Uncharacterized protein</fullName>
    </submittedName>
</protein>
<feature type="compositionally biased region" description="Polar residues" evidence="1">
    <location>
        <begin position="281"/>
        <end position="295"/>
    </location>
</feature>
<keyword evidence="3" id="KW-1185">Reference proteome</keyword>
<proteinExistence type="predicted"/>
<gene>
    <name evidence="2" type="ORF">GCM10007966_04500</name>
</gene>
<evidence type="ECO:0000256" key="1">
    <source>
        <dbReference type="SAM" id="MobiDB-lite"/>
    </source>
</evidence>
<reference evidence="2" key="1">
    <citation type="journal article" date="2014" name="Int. J. Syst. Evol. Microbiol.">
        <title>Complete genome sequence of Corynebacterium casei LMG S-19264T (=DSM 44701T), isolated from a smear-ripened cheese.</title>
        <authorList>
            <consortium name="US DOE Joint Genome Institute (JGI-PGF)"/>
            <person name="Walter F."/>
            <person name="Albersmeier A."/>
            <person name="Kalinowski J."/>
            <person name="Ruckert C."/>
        </authorList>
    </citation>
    <scope>NUCLEOTIDE SEQUENCE</scope>
    <source>
        <strain evidence="2">JCM 13919</strain>
    </source>
</reference>